<dbReference type="Gene3D" id="1.10.10.10">
    <property type="entry name" value="Winged helix-like DNA-binding domain superfamily/Winged helix DNA-binding domain"/>
    <property type="match status" value="1"/>
</dbReference>
<dbReference type="AlphaFoldDB" id="A0A9X9KDJ2"/>
<protein>
    <submittedName>
        <fullName evidence="5">LuxR C-terminal-related transcriptional regulator</fullName>
    </submittedName>
</protein>
<feature type="domain" description="HTH luxR-type" evidence="4">
    <location>
        <begin position="1"/>
        <end position="51"/>
    </location>
</feature>
<evidence type="ECO:0000256" key="1">
    <source>
        <dbReference type="ARBA" id="ARBA00023015"/>
    </source>
</evidence>
<dbReference type="EMBL" id="CP109969">
    <property type="protein sequence ID" value="UYZ09527.1"/>
    <property type="molecule type" value="Genomic_DNA"/>
</dbReference>
<evidence type="ECO:0000256" key="2">
    <source>
        <dbReference type="ARBA" id="ARBA00023125"/>
    </source>
</evidence>
<keyword evidence="2" id="KW-0238">DNA-binding</keyword>
<accession>A0A9X9KDJ2</accession>
<dbReference type="GO" id="GO:0003677">
    <property type="term" value="F:DNA binding"/>
    <property type="evidence" value="ECO:0007669"/>
    <property type="project" value="UniProtKB-KW"/>
</dbReference>
<dbReference type="RefSeq" id="WP_264673031.1">
    <property type="nucleotide sequence ID" value="NZ_CP109969.1"/>
</dbReference>
<evidence type="ECO:0000259" key="4">
    <source>
        <dbReference type="PROSITE" id="PS50043"/>
    </source>
</evidence>
<evidence type="ECO:0000256" key="3">
    <source>
        <dbReference type="ARBA" id="ARBA00023163"/>
    </source>
</evidence>
<sequence length="56" mass="6208">MKLLSKGRSNKEMAHDLGLSKAAVKFHLKTIYAKLGASRRGMAVSVSKHLKLTNRE</sequence>
<dbReference type="PANTHER" id="PTHR44688">
    <property type="entry name" value="DNA-BINDING TRANSCRIPTIONAL ACTIVATOR DEVR_DOSR"/>
    <property type="match status" value="1"/>
</dbReference>
<dbReference type="InterPro" id="IPR016032">
    <property type="entry name" value="Sig_transdc_resp-reg_C-effctor"/>
</dbReference>
<dbReference type="PROSITE" id="PS50043">
    <property type="entry name" value="HTH_LUXR_2"/>
    <property type="match status" value="1"/>
</dbReference>
<dbReference type="SUPFAM" id="SSF46894">
    <property type="entry name" value="C-terminal effector domain of the bipartite response regulators"/>
    <property type="match status" value="1"/>
</dbReference>
<dbReference type="Pfam" id="PF00196">
    <property type="entry name" value="GerE"/>
    <property type="match status" value="1"/>
</dbReference>
<dbReference type="InterPro" id="IPR000792">
    <property type="entry name" value="Tscrpt_reg_LuxR_C"/>
</dbReference>
<keyword evidence="3" id="KW-0804">Transcription</keyword>
<dbReference type="SMART" id="SM00421">
    <property type="entry name" value="HTH_LUXR"/>
    <property type="match status" value="1"/>
</dbReference>
<organism evidence="5 6">
    <name type="scientific">Agrobacterium salinitolerans</name>
    <dbReference type="NCBI Taxonomy" id="1183413"/>
    <lineage>
        <taxon>Bacteria</taxon>
        <taxon>Pseudomonadati</taxon>
        <taxon>Pseudomonadota</taxon>
        <taxon>Alphaproteobacteria</taxon>
        <taxon>Hyphomicrobiales</taxon>
        <taxon>Rhizobiaceae</taxon>
        <taxon>Rhizobium/Agrobacterium group</taxon>
        <taxon>Agrobacterium</taxon>
    </lineage>
</organism>
<dbReference type="GO" id="GO:0006355">
    <property type="term" value="P:regulation of DNA-templated transcription"/>
    <property type="evidence" value="ECO:0007669"/>
    <property type="project" value="InterPro"/>
</dbReference>
<evidence type="ECO:0000313" key="6">
    <source>
        <dbReference type="Proteomes" id="UP000298735"/>
    </source>
</evidence>
<reference evidence="5" key="1">
    <citation type="submission" date="2022-10" db="EMBL/GenBank/DDBJ databases">
        <title>Complete genome sequence of Agrobacterium salinitolerans CFBP5507.</title>
        <authorList>
            <person name="Tchabashvili S."/>
            <person name="Yen H.-C."/>
            <person name="Haryono M."/>
            <person name="Lin Y.-C."/>
            <person name="Lai E.-M."/>
            <person name="Kuo C.-H."/>
        </authorList>
    </citation>
    <scope>NUCLEOTIDE SEQUENCE</scope>
    <source>
        <strain evidence="5">CFBP5507</strain>
    </source>
</reference>
<dbReference type="InterPro" id="IPR036388">
    <property type="entry name" value="WH-like_DNA-bd_sf"/>
</dbReference>
<dbReference type="PANTHER" id="PTHR44688:SF16">
    <property type="entry name" value="DNA-BINDING TRANSCRIPTIONAL ACTIVATOR DEVR_DOSR"/>
    <property type="match status" value="1"/>
</dbReference>
<name>A0A9X9KDJ2_9HYPH</name>
<dbReference type="KEGG" id="asal:CFBP5507_17720"/>
<gene>
    <name evidence="5" type="ORF">CFBP5507_17720</name>
</gene>
<evidence type="ECO:0000313" key="5">
    <source>
        <dbReference type="EMBL" id="UYZ09527.1"/>
    </source>
</evidence>
<dbReference type="Proteomes" id="UP000298735">
    <property type="component" value="Chromosome Linear"/>
</dbReference>
<keyword evidence="1" id="KW-0805">Transcription regulation</keyword>
<proteinExistence type="predicted"/>